<evidence type="ECO:0000256" key="6">
    <source>
        <dbReference type="ARBA" id="ARBA00022683"/>
    </source>
</evidence>
<evidence type="ECO:0000256" key="12">
    <source>
        <dbReference type="SAM" id="MobiDB-lite"/>
    </source>
</evidence>
<keyword evidence="5" id="KW-0808">Transferase</keyword>
<dbReference type="InterPro" id="IPR050558">
    <property type="entry name" value="PTS_Sugar-Specific_Components"/>
</dbReference>
<dbReference type="InterPro" id="IPR036878">
    <property type="entry name" value="Glu_permease_IIB"/>
</dbReference>
<dbReference type="NCBIfam" id="TIGR00826">
    <property type="entry name" value="EIIB_glc"/>
    <property type="match status" value="1"/>
</dbReference>
<proteinExistence type="predicted"/>
<dbReference type="InterPro" id="IPR018113">
    <property type="entry name" value="PTrfase_EIIB_Cys"/>
</dbReference>
<evidence type="ECO:0000256" key="5">
    <source>
        <dbReference type="ARBA" id="ARBA00022679"/>
    </source>
</evidence>
<reference evidence="17" key="1">
    <citation type="journal article" date="2021" name="PeerJ">
        <title>Extensive microbial diversity within the chicken gut microbiome revealed by metagenomics and culture.</title>
        <authorList>
            <person name="Gilroy R."/>
            <person name="Ravi A."/>
            <person name="Getino M."/>
            <person name="Pursley I."/>
            <person name="Horton D.L."/>
            <person name="Alikhan N.F."/>
            <person name="Baker D."/>
            <person name="Gharbi K."/>
            <person name="Hall N."/>
            <person name="Watson M."/>
            <person name="Adriaenssens E.M."/>
            <person name="Foster-Nyarko E."/>
            <person name="Jarju S."/>
            <person name="Secka A."/>
            <person name="Antonio M."/>
            <person name="Oren A."/>
            <person name="Chaudhuri R.R."/>
            <person name="La Ragione R."/>
            <person name="Hildebrand F."/>
            <person name="Pallen M.J."/>
        </authorList>
    </citation>
    <scope>NUCLEOTIDE SEQUENCE</scope>
    <source>
        <strain evidence="17">CHK196-7946</strain>
    </source>
</reference>
<dbReference type="FunFam" id="2.70.70.10:FF:000001">
    <property type="entry name" value="PTS system glucose-specific IIA component"/>
    <property type="match status" value="1"/>
</dbReference>
<dbReference type="GO" id="GO:0016301">
    <property type="term" value="F:kinase activity"/>
    <property type="evidence" value="ECO:0007669"/>
    <property type="project" value="UniProtKB-KW"/>
</dbReference>
<dbReference type="AlphaFoldDB" id="A0A9D2Q9X9"/>
<feature type="transmembrane region" description="Helical" evidence="13">
    <location>
        <begin position="441"/>
        <end position="466"/>
    </location>
</feature>
<evidence type="ECO:0000256" key="11">
    <source>
        <dbReference type="PROSITE-ProRule" id="PRU00421"/>
    </source>
</evidence>
<evidence type="ECO:0000256" key="10">
    <source>
        <dbReference type="ARBA" id="ARBA00023136"/>
    </source>
</evidence>
<dbReference type="SUPFAM" id="SSF51261">
    <property type="entry name" value="Duplicated hybrid motif"/>
    <property type="match status" value="1"/>
</dbReference>
<feature type="domain" description="PTS EIIB type-1" evidence="15">
    <location>
        <begin position="10"/>
        <end position="93"/>
    </location>
</feature>
<keyword evidence="7 13" id="KW-0812">Transmembrane</keyword>
<feature type="transmembrane region" description="Helical" evidence="13">
    <location>
        <begin position="314"/>
        <end position="333"/>
    </location>
</feature>
<evidence type="ECO:0000256" key="13">
    <source>
        <dbReference type="SAM" id="Phobius"/>
    </source>
</evidence>
<evidence type="ECO:0000256" key="1">
    <source>
        <dbReference type="ARBA" id="ARBA00004651"/>
    </source>
</evidence>
<dbReference type="PROSITE" id="PS51098">
    <property type="entry name" value="PTS_EIIB_TYPE_1"/>
    <property type="match status" value="1"/>
</dbReference>
<evidence type="ECO:0000256" key="7">
    <source>
        <dbReference type="ARBA" id="ARBA00022692"/>
    </source>
</evidence>
<feature type="transmembrane region" description="Helical" evidence="13">
    <location>
        <begin position="259"/>
        <end position="279"/>
    </location>
</feature>
<feature type="transmembrane region" description="Helical" evidence="13">
    <location>
        <begin position="118"/>
        <end position="139"/>
    </location>
</feature>
<dbReference type="InterPro" id="IPR013013">
    <property type="entry name" value="PTS_EIIC_1"/>
</dbReference>
<sequence>MDAEKRKRYENIASELTRLAGGRNNILGIAHCATRLRLVLEDNDKADIHAIEDVDLVKGVFVAGDQLQIIFGAGLVNDVCQVLADSLHMDSMSLGDLKTKANKRMNPLQRAVKALSDVFIEIMPGILAAALLTGLSSVLGNIDFVQDNDTLYGLSRLINISSGAIFGFLPLCVAYSTVKRFGGRPIMGIVIGCIMLTNSLADASAAAQGTVEVTTLHIFGLPVDLIGFQGGIIVALLIGIVTAKLDIFFETKVPEVIRLLVSPLLTTLVSSFLLFMIIGPVGRGLANGITAVLVWMTQHLGVIGYAAFSGVQQLIVITGLHHVFGAIESQLLVDTGRNFLNPLMSVAIIAQGGAVLGYLARNMKDAKAKELCIPSFISVLFGITEPALFGVNLRYRYPIIGGCIGGAIGGAVVYFTNLAALGFGTTVVPGIALADPANNGYVNYVIAHVIALATGFLFAFLIGIGFDRRKAAEVLSDMKEEGQKNPAPVSGGTTGSRKTAGADAAADTAQTGRDGLPEEIGAFTSGEFIGIEKVDDPTFAQKILGDGVAIVPSEGKIYAPCDCEVEMVMDTKHAVGLRTAAGSGILIHVGIDTVNLQGKYFEVHAADGQVLKKGDLIMEFDKDKIKAAGYDTSACLIFTEPAGGTHVDREPEHTVKAGEKIAVITM</sequence>
<dbReference type="InterPro" id="IPR001996">
    <property type="entry name" value="PTS_IIB_1"/>
</dbReference>
<evidence type="ECO:0000256" key="4">
    <source>
        <dbReference type="ARBA" id="ARBA00022597"/>
    </source>
</evidence>
<feature type="transmembrane region" description="Helical" evidence="13">
    <location>
        <begin position="339"/>
        <end position="359"/>
    </location>
</feature>
<dbReference type="PROSITE" id="PS01035">
    <property type="entry name" value="PTS_EIIB_TYPE_1_CYS"/>
    <property type="match status" value="1"/>
</dbReference>
<dbReference type="Proteomes" id="UP000823902">
    <property type="component" value="Unassembled WGS sequence"/>
</dbReference>
<feature type="domain" description="PTS EIIA type-1" evidence="14">
    <location>
        <begin position="536"/>
        <end position="640"/>
    </location>
</feature>
<feature type="transmembrane region" description="Helical" evidence="13">
    <location>
        <begin position="371"/>
        <end position="391"/>
    </location>
</feature>
<comment type="subcellular location">
    <subcellularLocation>
        <location evidence="1">Cell membrane</location>
        <topology evidence="1">Multi-pass membrane protein</topology>
    </subcellularLocation>
</comment>
<dbReference type="Gene3D" id="3.30.1360.60">
    <property type="entry name" value="Glucose permease domain IIB"/>
    <property type="match status" value="1"/>
</dbReference>
<keyword evidence="4" id="KW-0762">Sugar transport</keyword>
<evidence type="ECO:0000256" key="2">
    <source>
        <dbReference type="ARBA" id="ARBA00022448"/>
    </source>
</evidence>
<keyword evidence="3" id="KW-1003">Cell membrane</keyword>
<dbReference type="CDD" id="cd00212">
    <property type="entry name" value="PTS_IIB_glc"/>
    <property type="match status" value="1"/>
</dbReference>
<dbReference type="GO" id="GO:0008982">
    <property type="term" value="F:protein-N(PI)-phosphohistidine-sugar phosphotransferase activity"/>
    <property type="evidence" value="ECO:0007669"/>
    <property type="project" value="InterPro"/>
</dbReference>
<comment type="caution">
    <text evidence="17">The sequence shown here is derived from an EMBL/GenBank/DDBJ whole genome shotgun (WGS) entry which is preliminary data.</text>
</comment>
<feature type="transmembrane region" description="Helical" evidence="13">
    <location>
        <begin position="186"/>
        <end position="206"/>
    </location>
</feature>
<dbReference type="Gene3D" id="2.70.70.10">
    <property type="entry name" value="Glucose Permease (Domain IIA)"/>
    <property type="match status" value="1"/>
</dbReference>
<evidence type="ECO:0000259" key="16">
    <source>
        <dbReference type="PROSITE" id="PS51103"/>
    </source>
</evidence>
<organism evidence="17 18">
    <name type="scientific">Candidatus Mediterraneibacter faecavium</name>
    <dbReference type="NCBI Taxonomy" id="2838668"/>
    <lineage>
        <taxon>Bacteria</taxon>
        <taxon>Bacillati</taxon>
        <taxon>Bacillota</taxon>
        <taxon>Clostridia</taxon>
        <taxon>Lachnospirales</taxon>
        <taxon>Lachnospiraceae</taxon>
        <taxon>Mediterraneibacter</taxon>
    </lineage>
</organism>
<dbReference type="PROSITE" id="PS00371">
    <property type="entry name" value="PTS_EIIA_TYPE_1_HIS"/>
    <property type="match status" value="1"/>
</dbReference>
<dbReference type="PANTHER" id="PTHR30175">
    <property type="entry name" value="PHOSPHOTRANSFERASE SYSTEM TRANSPORT PROTEIN"/>
    <property type="match status" value="1"/>
</dbReference>
<dbReference type="InterPro" id="IPR001127">
    <property type="entry name" value="PTS_EIIA_1_perm"/>
</dbReference>
<gene>
    <name evidence="17" type="ORF">H9697_01290</name>
</gene>
<keyword evidence="2" id="KW-0813">Transport</keyword>
<keyword evidence="9 13" id="KW-1133">Transmembrane helix</keyword>
<dbReference type="Pfam" id="PF00367">
    <property type="entry name" value="PTS_EIIB"/>
    <property type="match status" value="1"/>
</dbReference>
<dbReference type="GO" id="GO:0005886">
    <property type="term" value="C:plasma membrane"/>
    <property type="evidence" value="ECO:0007669"/>
    <property type="project" value="UniProtKB-SubCell"/>
</dbReference>
<protein>
    <submittedName>
        <fullName evidence="17">Glucose PTS transporter subunit IIA</fullName>
    </submittedName>
</protein>
<name>A0A9D2Q9X9_9FIRM</name>
<evidence type="ECO:0000259" key="15">
    <source>
        <dbReference type="PROSITE" id="PS51098"/>
    </source>
</evidence>
<feature type="compositionally biased region" description="Low complexity" evidence="12">
    <location>
        <begin position="499"/>
        <end position="514"/>
    </location>
</feature>
<evidence type="ECO:0000256" key="8">
    <source>
        <dbReference type="ARBA" id="ARBA00022777"/>
    </source>
</evidence>
<evidence type="ECO:0000256" key="9">
    <source>
        <dbReference type="ARBA" id="ARBA00022989"/>
    </source>
</evidence>
<dbReference type="InterPro" id="IPR003352">
    <property type="entry name" value="PTS_EIIC"/>
</dbReference>
<reference evidence="17" key="2">
    <citation type="submission" date="2021-04" db="EMBL/GenBank/DDBJ databases">
        <authorList>
            <person name="Gilroy R."/>
        </authorList>
    </citation>
    <scope>NUCLEOTIDE SEQUENCE</scope>
    <source>
        <strain evidence="17">CHK196-7946</strain>
    </source>
</reference>
<evidence type="ECO:0000313" key="17">
    <source>
        <dbReference type="EMBL" id="HJC73575.1"/>
    </source>
</evidence>
<evidence type="ECO:0000259" key="14">
    <source>
        <dbReference type="PROSITE" id="PS51093"/>
    </source>
</evidence>
<dbReference type="Pfam" id="PF00358">
    <property type="entry name" value="PTS_EIIA_1"/>
    <property type="match status" value="1"/>
</dbReference>
<feature type="domain" description="PTS EIIC type-1" evidence="16">
    <location>
        <begin position="113"/>
        <end position="478"/>
    </location>
</feature>
<feature type="active site" description="Phosphocysteine intermediate; for EIIB activity" evidence="11">
    <location>
        <position position="32"/>
    </location>
</feature>
<keyword evidence="8" id="KW-0418">Kinase</keyword>
<dbReference type="Pfam" id="PF02378">
    <property type="entry name" value="PTS_EIIC"/>
    <property type="match status" value="1"/>
</dbReference>
<feature type="transmembrane region" description="Helical" evidence="13">
    <location>
        <begin position="226"/>
        <end position="247"/>
    </location>
</feature>
<dbReference type="GO" id="GO:0009401">
    <property type="term" value="P:phosphoenolpyruvate-dependent sugar phosphotransferase system"/>
    <property type="evidence" value="ECO:0007669"/>
    <property type="project" value="UniProtKB-KW"/>
</dbReference>
<dbReference type="PROSITE" id="PS51103">
    <property type="entry name" value="PTS_EIIC_TYPE_1"/>
    <property type="match status" value="1"/>
</dbReference>
<dbReference type="NCBIfam" id="TIGR00830">
    <property type="entry name" value="PTBA"/>
    <property type="match status" value="1"/>
</dbReference>
<dbReference type="EMBL" id="DWVY01000004">
    <property type="protein sequence ID" value="HJC73575.1"/>
    <property type="molecule type" value="Genomic_DNA"/>
</dbReference>
<evidence type="ECO:0000256" key="3">
    <source>
        <dbReference type="ARBA" id="ARBA00022475"/>
    </source>
</evidence>
<accession>A0A9D2Q9X9</accession>
<dbReference type="PROSITE" id="PS51093">
    <property type="entry name" value="PTS_EIIA_TYPE_1"/>
    <property type="match status" value="1"/>
</dbReference>
<dbReference type="GO" id="GO:0090589">
    <property type="term" value="F:protein-phosphocysteine-trehalose phosphotransferase system transporter activity"/>
    <property type="evidence" value="ECO:0007669"/>
    <property type="project" value="TreeGrafter"/>
</dbReference>
<dbReference type="SUPFAM" id="SSF55604">
    <property type="entry name" value="Glucose permease domain IIB"/>
    <property type="match status" value="1"/>
</dbReference>
<dbReference type="InterPro" id="IPR011055">
    <property type="entry name" value="Dup_hybrid_motif"/>
</dbReference>
<keyword evidence="10 13" id="KW-0472">Membrane</keyword>
<dbReference type="GO" id="GO:0015771">
    <property type="term" value="P:trehalose transport"/>
    <property type="evidence" value="ECO:0007669"/>
    <property type="project" value="TreeGrafter"/>
</dbReference>
<evidence type="ECO:0000313" key="18">
    <source>
        <dbReference type="Proteomes" id="UP000823902"/>
    </source>
</evidence>
<feature type="region of interest" description="Disordered" evidence="12">
    <location>
        <begin position="477"/>
        <end position="517"/>
    </location>
</feature>
<dbReference type="PANTHER" id="PTHR30175:SF7">
    <property type="entry name" value="NEGATIVE REGULATOR OF SACY ACTIVITY"/>
    <property type="match status" value="1"/>
</dbReference>
<keyword evidence="6" id="KW-0598">Phosphotransferase system</keyword>
<feature type="transmembrane region" description="Helical" evidence="13">
    <location>
        <begin position="151"/>
        <end position="174"/>
    </location>
</feature>
<feature type="transmembrane region" description="Helical" evidence="13">
    <location>
        <begin position="397"/>
        <end position="420"/>
    </location>
</feature>